<dbReference type="AlphaFoldDB" id="A0A6J6V5D4"/>
<protein>
    <submittedName>
        <fullName evidence="4">Unannotated protein</fullName>
    </submittedName>
</protein>
<reference evidence="4" key="1">
    <citation type="submission" date="2020-05" db="EMBL/GenBank/DDBJ databases">
        <authorList>
            <person name="Chiriac C."/>
            <person name="Salcher M."/>
            <person name="Ghai R."/>
            <person name="Kavagutti S V."/>
        </authorList>
    </citation>
    <scope>NUCLEOTIDE SEQUENCE</scope>
</reference>
<proteinExistence type="inferred from homology"/>
<accession>A0A6J6V5D4</accession>
<dbReference type="EMBL" id="CAEZYR010000139">
    <property type="protein sequence ID" value="CAB4765687.1"/>
    <property type="molecule type" value="Genomic_DNA"/>
</dbReference>
<organism evidence="4">
    <name type="scientific">freshwater metagenome</name>
    <dbReference type="NCBI Taxonomy" id="449393"/>
    <lineage>
        <taxon>unclassified sequences</taxon>
        <taxon>metagenomes</taxon>
        <taxon>ecological metagenomes</taxon>
    </lineage>
</organism>
<dbReference type="PANTHER" id="PTHR43639">
    <property type="entry name" value="OXIDOREDUCTASE, SHORT-CHAIN DEHYDROGENASE/REDUCTASE FAMILY (AFU_ORTHOLOGUE AFUA_5G02870)"/>
    <property type="match status" value="1"/>
</dbReference>
<dbReference type="FunFam" id="3.40.50.720:FF:000084">
    <property type="entry name" value="Short-chain dehydrogenase reductase"/>
    <property type="match status" value="1"/>
</dbReference>
<feature type="domain" description="Ketoreductase" evidence="3">
    <location>
        <begin position="12"/>
        <end position="198"/>
    </location>
</feature>
<dbReference type="SMART" id="SM00822">
    <property type="entry name" value="PKS_KR"/>
    <property type="match status" value="1"/>
</dbReference>
<evidence type="ECO:0000259" key="3">
    <source>
        <dbReference type="SMART" id="SM00822"/>
    </source>
</evidence>
<keyword evidence="2" id="KW-0560">Oxidoreductase</keyword>
<evidence type="ECO:0000313" key="5">
    <source>
        <dbReference type="EMBL" id="CAB4924396.1"/>
    </source>
</evidence>
<sequence length="265" mass="27560">MADVFSAELAGKVIVVSGIGPGLGRAIALACADAGARVVVAARTEERVAELAEELRARGTPARGVVADITEASDRSALVATTLDEFGRVDALVNNAFVMGPMARADATEPEQWRAVFEVNVVGTVMLSTAFADAMRTTGGGSIVMINSQAARRGAARRGPYAASKAALLVAAQVLATELGPEGIRVNSVVPGQIWGGALEAHYETLAERRGIAVADVIAQVTRDIPLRQITRAEEIASAVVFLLSDRSAAITGQSLDVNGGNWFH</sequence>
<dbReference type="NCBIfam" id="NF005909">
    <property type="entry name" value="PRK07890.1"/>
    <property type="match status" value="1"/>
</dbReference>
<evidence type="ECO:0000313" key="4">
    <source>
        <dbReference type="EMBL" id="CAB4765687.1"/>
    </source>
</evidence>
<dbReference type="Pfam" id="PF13561">
    <property type="entry name" value="adh_short_C2"/>
    <property type="match status" value="1"/>
</dbReference>
<evidence type="ECO:0000256" key="1">
    <source>
        <dbReference type="ARBA" id="ARBA00006484"/>
    </source>
</evidence>
<dbReference type="InterPro" id="IPR057326">
    <property type="entry name" value="KR_dom"/>
</dbReference>
<gene>
    <name evidence="4" type="ORF">UFOPK2754_02754</name>
    <name evidence="5" type="ORF">UFOPK3543_02275</name>
</gene>
<dbReference type="PRINTS" id="PR00081">
    <property type="entry name" value="GDHRDH"/>
</dbReference>
<comment type="similarity">
    <text evidence="1">Belongs to the short-chain dehydrogenases/reductases (SDR) family.</text>
</comment>
<dbReference type="PRINTS" id="PR00080">
    <property type="entry name" value="SDRFAMILY"/>
</dbReference>
<dbReference type="SUPFAM" id="SSF51735">
    <property type="entry name" value="NAD(P)-binding Rossmann-fold domains"/>
    <property type="match status" value="1"/>
</dbReference>
<dbReference type="EMBL" id="CAFBMH010000105">
    <property type="protein sequence ID" value="CAB4924396.1"/>
    <property type="molecule type" value="Genomic_DNA"/>
</dbReference>
<evidence type="ECO:0000256" key="2">
    <source>
        <dbReference type="ARBA" id="ARBA00023002"/>
    </source>
</evidence>
<dbReference type="GO" id="GO:0016491">
    <property type="term" value="F:oxidoreductase activity"/>
    <property type="evidence" value="ECO:0007669"/>
    <property type="project" value="UniProtKB-KW"/>
</dbReference>
<dbReference type="Gene3D" id="3.40.50.720">
    <property type="entry name" value="NAD(P)-binding Rossmann-like Domain"/>
    <property type="match status" value="1"/>
</dbReference>
<dbReference type="InterPro" id="IPR036291">
    <property type="entry name" value="NAD(P)-bd_dom_sf"/>
</dbReference>
<dbReference type="InterPro" id="IPR002347">
    <property type="entry name" value="SDR_fam"/>
</dbReference>
<name>A0A6J6V5D4_9ZZZZ</name>
<dbReference type="PANTHER" id="PTHR43639:SF1">
    <property type="entry name" value="SHORT-CHAIN DEHYDROGENASE_REDUCTASE FAMILY PROTEIN"/>
    <property type="match status" value="1"/>
</dbReference>